<dbReference type="RefSeq" id="WP_073190692.1">
    <property type="nucleotide sequence ID" value="NZ_FQTW01000001.1"/>
</dbReference>
<evidence type="ECO:0000313" key="6">
    <source>
        <dbReference type="EMBL" id="SHE31827.1"/>
    </source>
</evidence>
<keyword evidence="1" id="KW-0245">EGF-like domain</keyword>
<dbReference type="Pfam" id="PF18998">
    <property type="entry name" value="Flg_new_2"/>
    <property type="match status" value="1"/>
</dbReference>
<evidence type="ECO:0000313" key="7">
    <source>
        <dbReference type="Proteomes" id="UP000184462"/>
    </source>
</evidence>
<dbReference type="Pfam" id="PF00008">
    <property type="entry name" value="EGF"/>
    <property type="match status" value="1"/>
</dbReference>
<dbReference type="CDD" id="cd00054">
    <property type="entry name" value="EGF_CA"/>
    <property type="match status" value="1"/>
</dbReference>
<evidence type="ECO:0000256" key="3">
    <source>
        <dbReference type="ARBA" id="ARBA00023157"/>
    </source>
</evidence>
<keyword evidence="4" id="KW-0732">Signal</keyword>
<feature type="signal peptide" evidence="4">
    <location>
        <begin position="1"/>
        <end position="18"/>
    </location>
</feature>
<reference evidence="6 7" key="1">
    <citation type="submission" date="2016-11" db="EMBL/GenBank/DDBJ databases">
        <authorList>
            <person name="Jaros S."/>
            <person name="Januszkiewicz K."/>
            <person name="Wedrychowicz H."/>
        </authorList>
    </citation>
    <scope>NUCLEOTIDE SEQUENCE [LARGE SCALE GENOMIC DNA]</scope>
    <source>
        <strain evidence="6 7">DSM 25661</strain>
    </source>
</reference>
<name>A0A1M4SIL2_9FLAO</name>
<evidence type="ECO:0000256" key="2">
    <source>
        <dbReference type="ARBA" id="ARBA00022737"/>
    </source>
</evidence>
<organism evidence="6 7">
    <name type="scientific">Psychroflexus salarius</name>
    <dbReference type="NCBI Taxonomy" id="1155689"/>
    <lineage>
        <taxon>Bacteria</taxon>
        <taxon>Pseudomonadati</taxon>
        <taxon>Bacteroidota</taxon>
        <taxon>Flavobacteriia</taxon>
        <taxon>Flavobacteriales</taxon>
        <taxon>Flavobacteriaceae</taxon>
        <taxon>Psychroflexus</taxon>
    </lineage>
</organism>
<keyword evidence="3" id="KW-1015">Disulfide bond</keyword>
<dbReference type="Proteomes" id="UP000184462">
    <property type="component" value="Unassembled WGS sequence"/>
</dbReference>
<dbReference type="InterPro" id="IPR044060">
    <property type="entry name" value="Bacterial_rp_domain"/>
</dbReference>
<sequence>MIRTILLFISLTSISLTAQNHSFTSGDGSQDRPYQIENWQQLDQVRLFPKAHFILMQDLSGTTQGYLNYASLTANSGLGWQPIGNKENPFQGHFDGNNKTITGLKINRPNESFIGLFGFANNASIENLQLQEVVVTGSNYTGTLIGYSRNTQSASIIINNTTLVGSSIVGGLIGFQSGSLASTSACEVTGEISGVSSVGGLIGKNYGTINSSSTDALISGTENIGGLVGFNQLMAEFDVLTLKSGEGEVNINPNQTTYEAGTSLILNANPATGWVFDQWTEDIESNTNPYTFEINSDKTIKANFIKPSYTVTLNSSPGTGGTSFVTVSYGDSMPEAEAPTPDEQLGVFLGYYTQHNGEGDQYYDANMESTQTWDLEEDTTLYAYWVNFCEGSPCENEGSCINDQEILTFKCECPELYTGTRCEYLDACVVYANANGGESPCVNGNCVSDDGGIRCECDEGSACACCDGFNFPGFTCAAQGKEPTGSFCLDASEIADMALLDNDNSAFKNYSRFVELRQRFMINNLDDLSICYQDKLKKIREQLIKSN</sequence>
<dbReference type="Gene3D" id="2.160.20.110">
    <property type="match status" value="1"/>
</dbReference>
<evidence type="ECO:0000259" key="5">
    <source>
        <dbReference type="PROSITE" id="PS50026"/>
    </source>
</evidence>
<dbReference type="InterPro" id="IPR042229">
    <property type="entry name" value="Listeria/Bacterioides_rpt_sf"/>
</dbReference>
<dbReference type="Gene3D" id="2.10.25.10">
    <property type="entry name" value="Laminin"/>
    <property type="match status" value="1"/>
</dbReference>
<evidence type="ECO:0000256" key="1">
    <source>
        <dbReference type="ARBA" id="ARBA00022536"/>
    </source>
</evidence>
<dbReference type="AlphaFoldDB" id="A0A1M4SIL2"/>
<dbReference type="SMART" id="SM00181">
    <property type="entry name" value="EGF"/>
    <property type="match status" value="2"/>
</dbReference>
<keyword evidence="2" id="KW-0677">Repeat</keyword>
<dbReference type="OrthoDB" id="9813840at2"/>
<dbReference type="PANTHER" id="PTHR24049">
    <property type="entry name" value="CRUMBS FAMILY MEMBER"/>
    <property type="match status" value="1"/>
</dbReference>
<dbReference type="PROSITE" id="PS00022">
    <property type="entry name" value="EGF_1"/>
    <property type="match status" value="1"/>
</dbReference>
<dbReference type="SUPFAM" id="SSF57196">
    <property type="entry name" value="EGF/Laminin"/>
    <property type="match status" value="1"/>
</dbReference>
<dbReference type="STRING" id="1155689.SAMN05444278_101170"/>
<dbReference type="PROSITE" id="PS50026">
    <property type="entry name" value="EGF_3"/>
    <property type="match status" value="1"/>
</dbReference>
<evidence type="ECO:0000256" key="4">
    <source>
        <dbReference type="SAM" id="SignalP"/>
    </source>
</evidence>
<keyword evidence="7" id="KW-1185">Reference proteome</keyword>
<protein>
    <submittedName>
        <fullName evidence="6">Repeat domain (List_Bact_rpt)</fullName>
    </submittedName>
</protein>
<feature type="chain" id="PRO_5009907339" evidence="4">
    <location>
        <begin position="19"/>
        <end position="547"/>
    </location>
</feature>
<dbReference type="InterPro" id="IPR000742">
    <property type="entry name" value="EGF"/>
</dbReference>
<gene>
    <name evidence="6" type="ORF">SAMN05444278_101170</name>
</gene>
<feature type="domain" description="EGF-like" evidence="5">
    <location>
        <begin position="385"/>
        <end position="423"/>
    </location>
</feature>
<dbReference type="InterPro" id="IPR051022">
    <property type="entry name" value="Notch_Cell-Fate_Det"/>
</dbReference>
<dbReference type="Gene3D" id="2.60.40.4270">
    <property type="entry name" value="Listeria-Bacteroides repeat domain"/>
    <property type="match status" value="1"/>
</dbReference>
<proteinExistence type="predicted"/>
<dbReference type="EMBL" id="FQTW01000001">
    <property type="protein sequence ID" value="SHE31827.1"/>
    <property type="molecule type" value="Genomic_DNA"/>
</dbReference>
<accession>A0A1M4SIL2</accession>